<feature type="transmembrane region" description="Helical" evidence="1">
    <location>
        <begin position="12"/>
        <end position="30"/>
    </location>
</feature>
<evidence type="ECO:0000313" key="3">
    <source>
        <dbReference type="Proteomes" id="UP000242951"/>
    </source>
</evidence>
<protein>
    <submittedName>
        <fullName evidence="2">Nitrate/nitrite transporter</fullName>
    </submittedName>
</protein>
<gene>
    <name evidence="2" type="ORF">BPMI_03111c</name>
</gene>
<keyword evidence="3" id="KW-1185">Reference proteome</keyword>
<keyword evidence="1" id="KW-0812">Transmembrane</keyword>
<evidence type="ECO:0000313" key="2">
    <source>
        <dbReference type="EMBL" id="KMQ81088.1"/>
    </source>
</evidence>
<reference evidence="2 3" key="1">
    <citation type="submission" date="2015-06" db="EMBL/GenBank/DDBJ databases">
        <title>Comparative genomics of Burkholderia leaf nodule symbionts.</title>
        <authorList>
            <person name="Carlier A."/>
            <person name="Eberl L."/>
            <person name="Pinto-Carbo M."/>
        </authorList>
    </citation>
    <scope>NUCLEOTIDE SEQUENCE [LARGE SCALE GENOMIC DNA]</scope>
    <source>
        <strain evidence="2 3">UZHbot3</strain>
    </source>
</reference>
<feature type="transmembrane region" description="Helical" evidence="1">
    <location>
        <begin position="93"/>
        <end position="114"/>
    </location>
</feature>
<evidence type="ECO:0000256" key="1">
    <source>
        <dbReference type="SAM" id="Phobius"/>
    </source>
</evidence>
<accession>A0ABR5HNX6</accession>
<keyword evidence="1" id="KW-0472">Membrane</keyword>
<dbReference type="EMBL" id="LELG01000012">
    <property type="protein sequence ID" value="KMQ81088.1"/>
    <property type="molecule type" value="Genomic_DNA"/>
</dbReference>
<proteinExistence type="predicted"/>
<keyword evidence="1" id="KW-1133">Transmembrane helix</keyword>
<dbReference type="Proteomes" id="UP000242951">
    <property type="component" value="Unassembled WGS sequence"/>
</dbReference>
<organism evidence="2 3">
    <name type="scientific">Candidatus Burkholderia pumila</name>
    <dbReference type="NCBI Taxonomy" id="1090375"/>
    <lineage>
        <taxon>Bacteria</taxon>
        <taxon>Pseudomonadati</taxon>
        <taxon>Pseudomonadota</taxon>
        <taxon>Betaproteobacteria</taxon>
        <taxon>Burkholderiales</taxon>
        <taxon>Burkholderiaceae</taxon>
        <taxon>Burkholderia</taxon>
    </lineage>
</organism>
<comment type="caution">
    <text evidence="2">The sequence shown here is derived from an EMBL/GenBank/DDBJ whole genome shotgun (WGS) entry which is preliminary data.</text>
</comment>
<name>A0ABR5HNX6_9BURK</name>
<sequence length="138" mass="15599">MREFHLSLRQVGSGSAIPFAVSAFGMMWWSRRSDRHAERRFHVLFDGARHHRSWRFDARRSAGFEARAALPRFVRLFAAPYMVGIIKDATGNTAGGLQAIAAYGVIAWLIVAVVSRRHRHNASAQENAREHELSEARS</sequence>